<keyword evidence="2" id="KW-1185">Reference proteome</keyword>
<sequence length="156" mass="17116">KKGVDLGSFHCIAALAGTISPLSHASNQLAWFTGSTENSHLLKRSIVRFRRRARNVSSFVSSRLGLSSGAGRRGPECASDRHIGGGCPGFSAWYPAPRVYDIYIQLCPGDTVEARPPSVLLSRHALVPGVFQWSSSLRRSRVRDGHLQRPPTLYFK</sequence>
<dbReference type="AlphaFoldDB" id="A0AAV1QV01"/>
<organism evidence="1 2">
    <name type="scientific">Dovyalis caffra</name>
    <dbReference type="NCBI Taxonomy" id="77055"/>
    <lineage>
        <taxon>Eukaryota</taxon>
        <taxon>Viridiplantae</taxon>
        <taxon>Streptophyta</taxon>
        <taxon>Embryophyta</taxon>
        <taxon>Tracheophyta</taxon>
        <taxon>Spermatophyta</taxon>
        <taxon>Magnoliopsida</taxon>
        <taxon>eudicotyledons</taxon>
        <taxon>Gunneridae</taxon>
        <taxon>Pentapetalae</taxon>
        <taxon>rosids</taxon>
        <taxon>fabids</taxon>
        <taxon>Malpighiales</taxon>
        <taxon>Salicaceae</taxon>
        <taxon>Flacourtieae</taxon>
        <taxon>Dovyalis</taxon>
    </lineage>
</organism>
<dbReference type="EMBL" id="CAWUPB010000375">
    <property type="protein sequence ID" value="CAK7324605.1"/>
    <property type="molecule type" value="Genomic_DNA"/>
</dbReference>
<evidence type="ECO:0000313" key="1">
    <source>
        <dbReference type="EMBL" id="CAK7324605.1"/>
    </source>
</evidence>
<name>A0AAV1QV01_9ROSI</name>
<protein>
    <submittedName>
        <fullName evidence="1">Uncharacterized protein</fullName>
    </submittedName>
</protein>
<evidence type="ECO:0000313" key="2">
    <source>
        <dbReference type="Proteomes" id="UP001314170"/>
    </source>
</evidence>
<feature type="non-terminal residue" evidence="1">
    <location>
        <position position="1"/>
    </location>
</feature>
<gene>
    <name evidence="1" type="ORF">DCAF_LOCUS2257</name>
</gene>
<dbReference type="Proteomes" id="UP001314170">
    <property type="component" value="Unassembled WGS sequence"/>
</dbReference>
<comment type="caution">
    <text evidence="1">The sequence shown here is derived from an EMBL/GenBank/DDBJ whole genome shotgun (WGS) entry which is preliminary data.</text>
</comment>
<reference evidence="1 2" key="1">
    <citation type="submission" date="2024-01" db="EMBL/GenBank/DDBJ databases">
        <authorList>
            <person name="Waweru B."/>
        </authorList>
    </citation>
    <scope>NUCLEOTIDE SEQUENCE [LARGE SCALE GENOMIC DNA]</scope>
</reference>
<proteinExistence type="predicted"/>
<accession>A0AAV1QV01</accession>